<keyword evidence="2" id="KW-0808">Transferase</keyword>
<gene>
    <name evidence="2" type="ORF">PACLA_8A079513</name>
</gene>
<evidence type="ECO:0000313" key="2">
    <source>
        <dbReference type="EMBL" id="CAB3993870.1"/>
    </source>
</evidence>
<evidence type="ECO:0000313" key="3">
    <source>
        <dbReference type="Proteomes" id="UP001152795"/>
    </source>
</evidence>
<dbReference type="OrthoDB" id="5982747at2759"/>
<keyword evidence="2" id="KW-0548">Nucleotidyltransferase</keyword>
<feature type="region of interest" description="Disordered" evidence="1">
    <location>
        <begin position="1"/>
        <end position="50"/>
    </location>
</feature>
<dbReference type="Gene3D" id="3.40.50.12690">
    <property type="match status" value="1"/>
</dbReference>
<proteinExistence type="predicted"/>
<protein>
    <submittedName>
        <fullName evidence="2">RNA-directed DNA polymerase from transposon BS</fullName>
    </submittedName>
</protein>
<keyword evidence="2" id="KW-0695">RNA-directed DNA polymerase</keyword>
<sequence length="609" mass="69835">MHDQQSHAVNRNRGHRRHSRQSNISNEDIARPNDDHNDQPKRPLHRSKVTVVGDSMLKYLNPTKLRQNLRKSVLVRTFPGAKVTDMKHYVQPTLATFPEALVLHVGTNYLSQKTTQNVLEELTSLGQAISVDSPETKLVISAIITRADNPNLATKVSEINAKLSQHSNKLFTSSLITDISNDSINERIFDASSPLPKLRGFKIAHLNITSLTKHFDELLIYMQDKPFDILTLNETRLDNNISDSEVKISGYDIIRRDRNRNGGGVAMYIRSNISLIIYNRNDLVPEQHIQSPTRATARSQSLIDVIITSIDDNKITDSGVVELGISDHHLVYMCRKVSIPKETPKIIFSTQFKNFNVNQFKKDLRNNINTNIIMDDPNILWHDWKTKSLTIAQKHAPMRQRRVKCDYKPWLTNQIKKLSYHRDFLKKQAVKFRSAAYDAAYKRHKNYVNKLIKTTKEDYFKTKLGNAKNSYDSWQAINSLLNKRSKTTEIPELQIENRSVKGDENIASCFNDYFSTIGSKLASNVTEIKQQQDQPLKSGKIVEQPSLNFNAKHRYVIIRFLNIATAPNQFCCVPRRFKTIDCRAVMKSSVKQFVTRFGKPTLFKTSITI</sequence>
<dbReference type="GO" id="GO:0003964">
    <property type="term" value="F:RNA-directed DNA polymerase activity"/>
    <property type="evidence" value="ECO:0007669"/>
    <property type="project" value="UniProtKB-KW"/>
</dbReference>
<feature type="compositionally biased region" description="Basic and acidic residues" evidence="1">
    <location>
        <begin position="28"/>
        <end position="41"/>
    </location>
</feature>
<feature type="compositionally biased region" description="Basic residues" evidence="1">
    <location>
        <begin position="10"/>
        <end position="20"/>
    </location>
</feature>
<dbReference type="InterPro" id="IPR036691">
    <property type="entry name" value="Endo/exonu/phosph_ase_sf"/>
</dbReference>
<organism evidence="2 3">
    <name type="scientific">Paramuricea clavata</name>
    <name type="common">Red gorgonian</name>
    <name type="synonym">Violescent sea-whip</name>
    <dbReference type="NCBI Taxonomy" id="317549"/>
    <lineage>
        <taxon>Eukaryota</taxon>
        <taxon>Metazoa</taxon>
        <taxon>Cnidaria</taxon>
        <taxon>Anthozoa</taxon>
        <taxon>Octocorallia</taxon>
        <taxon>Malacalcyonacea</taxon>
        <taxon>Plexauridae</taxon>
        <taxon>Paramuricea</taxon>
    </lineage>
</organism>
<dbReference type="PANTHER" id="PTHR47510">
    <property type="entry name" value="REVERSE TRANSCRIPTASE DOMAIN-CONTAINING PROTEIN"/>
    <property type="match status" value="1"/>
</dbReference>
<name>A0A6S7HCH3_PARCT</name>
<comment type="caution">
    <text evidence="2">The sequence shown here is derived from an EMBL/GenBank/DDBJ whole genome shotgun (WGS) entry which is preliminary data.</text>
</comment>
<evidence type="ECO:0000256" key="1">
    <source>
        <dbReference type="SAM" id="MobiDB-lite"/>
    </source>
</evidence>
<dbReference type="Proteomes" id="UP001152795">
    <property type="component" value="Unassembled WGS sequence"/>
</dbReference>
<dbReference type="PANTHER" id="PTHR47510:SF3">
    <property type="entry name" value="ENDO_EXONUCLEASE_PHOSPHATASE DOMAIN-CONTAINING PROTEIN"/>
    <property type="match status" value="1"/>
</dbReference>
<feature type="non-terminal residue" evidence="2">
    <location>
        <position position="1"/>
    </location>
</feature>
<dbReference type="Gene3D" id="3.60.10.10">
    <property type="entry name" value="Endonuclease/exonuclease/phosphatase"/>
    <property type="match status" value="1"/>
</dbReference>
<dbReference type="SUPFAM" id="SSF56219">
    <property type="entry name" value="DNase I-like"/>
    <property type="match status" value="1"/>
</dbReference>
<dbReference type="AlphaFoldDB" id="A0A6S7HCH3"/>
<reference evidence="2" key="1">
    <citation type="submission" date="2020-04" db="EMBL/GenBank/DDBJ databases">
        <authorList>
            <person name="Alioto T."/>
            <person name="Alioto T."/>
            <person name="Gomez Garrido J."/>
        </authorList>
    </citation>
    <scope>NUCLEOTIDE SEQUENCE</scope>
    <source>
        <strain evidence="2">A484AB</strain>
    </source>
</reference>
<dbReference type="EMBL" id="CACRXK020002344">
    <property type="protein sequence ID" value="CAB3993870.1"/>
    <property type="molecule type" value="Genomic_DNA"/>
</dbReference>
<accession>A0A6S7HCH3</accession>
<dbReference type="SUPFAM" id="SSF52266">
    <property type="entry name" value="SGNH hydrolase"/>
    <property type="match status" value="1"/>
</dbReference>
<keyword evidence="3" id="KW-1185">Reference proteome</keyword>